<evidence type="ECO:0000256" key="5">
    <source>
        <dbReference type="ARBA" id="ARBA00023136"/>
    </source>
</evidence>
<keyword evidence="4 6" id="KW-1133">Transmembrane helix</keyword>
<reference evidence="8" key="1">
    <citation type="submission" date="2022-01" db="EMBL/GenBank/DDBJ databases">
        <title>Genome-Based Taxonomic Classification of the Phylum Actinobacteria.</title>
        <authorList>
            <person name="Gao Y."/>
        </authorList>
    </citation>
    <scope>NUCLEOTIDE SEQUENCE</scope>
    <source>
        <strain evidence="8">KLBMP 8922</strain>
    </source>
</reference>
<dbReference type="AlphaFoldDB" id="A0AA41U166"/>
<evidence type="ECO:0000313" key="8">
    <source>
        <dbReference type="EMBL" id="MCF2529230.1"/>
    </source>
</evidence>
<feature type="transmembrane region" description="Helical" evidence="6">
    <location>
        <begin position="6"/>
        <end position="24"/>
    </location>
</feature>
<keyword evidence="5 6" id="KW-0472">Membrane</keyword>
<organism evidence="8 9">
    <name type="scientific">Yinghuangia soli</name>
    <dbReference type="NCBI Taxonomy" id="2908204"/>
    <lineage>
        <taxon>Bacteria</taxon>
        <taxon>Bacillati</taxon>
        <taxon>Actinomycetota</taxon>
        <taxon>Actinomycetes</taxon>
        <taxon>Kitasatosporales</taxon>
        <taxon>Streptomycetaceae</taxon>
        <taxon>Yinghuangia</taxon>
    </lineage>
</organism>
<evidence type="ECO:0000259" key="7">
    <source>
        <dbReference type="Pfam" id="PF00482"/>
    </source>
</evidence>
<dbReference type="PANTHER" id="PTHR35007">
    <property type="entry name" value="INTEGRAL MEMBRANE PROTEIN-RELATED"/>
    <property type="match status" value="1"/>
</dbReference>
<dbReference type="Pfam" id="PF00482">
    <property type="entry name" value="T2SSF"/>
    <property type="match status" value="1"/>
</dbReference>
<accession>A0AA41U166</accession>
<evidence type="ECO:0000256" key="4">
    <source>
        <dbReference type="ARBA" id="ARBA00022989"/>
    </source>
</evidence>
<keyword evidence="9" id="KW-1185">Reference proteome</keyword>
<evidence type="ECO:0000256" key="6">
    <source>
        <dbReference type="SAM" id="Phobius"/>
    </source>
</evidence>
<dbReference type="InterPro" id="IPR018076">
    <property type="entry name" value="T2SS_GspF_dom"/>
</dbReference>
<feature type="domain" description="Type II secretion system protein GspF" evidence="7">
    <location>
        <begin position="120"/>
        <end position="241"/>
    </location>
</feature>
<evidence type="ECO:0000256" key="1">
    <source>
        <dbReference type="ARBA" id="ARBA00004651"/>
    </source>
</evidence>
<gene>
    <name evidence="8" type="ORF">LZ495_18700</name>
</gene>
<keyword evidence="3 6" id="KW-0812">Transmembrane</keyword>
<proteinExistence type="predicted"/>
<protein>
    <submittedName>
        <fullName evidence="8">Type II secretion system F family protein</fullName>
    </submittedName>
</protein>
<evidence type="ECO:0000313" key="9">
    <source>
        <dbReference type="Proteomes" id="UP001165378"/>
    </source>
</evidence>
<dbReference type="GO" id="GO:0005886">
    <property type="term" value="C:plasma membrane"/>
    <property type="evidence" value="ECO:0007669"/>
    <property type="project" value="UniProtKB-SubCell"/>
</dbReference>
<dbReference type="Proteomes" id="UP001165378">
    <property type="component" value="Unassembled WGS sequence"/>
</dbReference>
<dbReference type="EMBL" id="JAKFHA010000010">
    <property type="protein sequence ID" value="MCF2529230.1"/>
    <property type="molecule type" value="Genomic_DNA"/>
</dbReference>
<dbReference type="PANTHER" id="PTHR35007:SF3">
    <property type="entry name" value="POSSIBLE CONSERVED ALANINE RICH MEMBRANE PROTEIN"/>
    <property type="match status" value="1"/>
</dbReference>
<comment type="subcellular location">
    <subcellularLocation>
        <location evidence="1">Cell membrane</location>
        <topology evidence="1">Multi-pass membrane protein</topology>
    </subcellularLocation>
</comment>
<comment type="caution">
    <text evidence="8">The sequence shown here is derived from an EMBL/GenBank/DDBJ whole genome shotgun (WGS) entry which is preliminary data.</text>
</comment>
<sequence length="257" mass="26020">MDGVALPGLASAGVLAGGAVWFALPGPPGRRRLLRGAWGAGKPADLPVPQSVRRIRTPQIQRRAAAGAAGGAAVLIVGGLPGLAVGAVAGYLVARKLRGVVSAADRERDRRILADLPTAADLLSACLTAGAAPAEAVAAVGTAVGGPLGEELRSAAAAVRLGGDPLRCWGALAEQRELVPLARALSRTGEGGAPLAERIADIADDCRERRRRELTATARRTAVRATVPLGVCFLPAFLLLGVIPVVIGLAAPLLSHT</sequence>
<dbReference type="RefSeq" id="WP_235053444.1">
    <property type="nucleotide sequence ID" value="NZ_JAKFHA010000010.1"/>
</dbReference>
<name>A0AA41U166_9ACTN</name>
<feature type="transmembrane region" description="Helical" evidence="6">
    <location>
        <begin position="64"/>
        <end position="93"/>
    </location>
</feature>
<keyword evidence="2" id="KW-1003">Cell membrane</keyword>
<feature type="transmembrane region" description="Helical" evidence="6">
    <location>
        <begin position="233"/>
        <end position="254"/>
    </location>
</feature>
<evidence type="ECO:0000256" key="2">
    <source>
        <dbReference type="ARBA" id="ARBA00022475"/>
    </source>
</evidence>
<evidence type="ECO:0000256" key="3">
    <source>
        <dbReference type="ARBA" id="ARBA00022692"/>
    </source>
</evidence>